<dbReference type="SUPFAM" id="SSF52540">
    <property type="entry name" value="P-loop containing nucleoside triphosphate hydrolases"/>
    <property type="match status" value="1"/>
</dbReference>
<dbReference type="Gene3D" id="3.40.50.300">
    <property type="entry name" value="P-loop containing nucleotide triphosphate hydrolases"/>
    <property type="match status" value="1"/>
</dbReference>
<evidence type="ECO:0000259" key="2">
    <source>
        <dbReference type="PROSITE" id="PS50837"/>
    </source>
</evidence>
<name>A0A8B7NC53_HYAAZ</name>
<evidence type="ECO:0000256" key="1">
    <source>
        <dbReference type="SAM" id="MobiDB-lite"/>
    </source>
</evidence>
<dbReference type="PROSITE" id="PS50837">
    <property type="entry name" value="NACHT"/>
    <property type="match status" value="1"/>
</dbReference>
<dbReference type="InterPro" id="IPR007111">
    <property type="entry name" value="NACHT_NTPase"/>
</dbReference>
<dbReference type="KEGG" id="hazt:108668466"/>
<keyword evidence="3" id="KW-1185">Reference proteome</keyword>
<reference evidence="4" key="1">
    <citation type="submission" date="2025-08" db="UniProtKB">
        <authorList>
            <consortium name="RefSeq"/>
        </authorList>
    </citation>
    <scope>IDENTIFICATION</scope>
    <source>
        <tissue evidence="4">Whole organism</tissue>
    </source>
</reference>
<gene>
    <name evidence="4" type="primary">LOC108668466</name>
</gene>
<feature type="region of interest" description="Disordered" evidence="1">
    <location>
        <begin position="1214"/>
        <end position="1234"/>
    </location>
</feature>
<dbReference type="PANTHER" id="PTHR46312:SF2">
    <property type="entry name" value="NUCLEOTIDE-BINDING OLIGOMERIZATION DOMAIN-CONTAINING PROTEIN 2-LIKE"/>
    <property type="match status" value="1"/>
</dbReference>
<dbReference type="AlphaFoldDB" id="A0A8B7NC53"/>
<evidence type="ECO:0000313" key="4">
    <source>
        <dbReference type="RefSeq" id="XP_018011182.1"/>
    </source>
</evidence>
<dbReference type="PANTHER" id="PTHR46312">
    <property type="entry name" value="NACHT DOMAIN-CONTAINING PROTEIN"/>
    <property type="match status" value="1"/>
</dbReference>
<accession>A0A8B7NC53</accession>
<dbReference type="Proteomes" id="UP000694843">
    <property type="component" value="Unplaced"/>
</dbReference>
<evidence type="ECO:0000313" key="3">
    <source>
        <dbReference type="Proteomes" id="UP000694843"/>
    </source>
</evidence>
<feature type="domain" description="NACHT" evidence="2">
    <location>
        <begin position="512"/>
        <end position="636"/>
    </location>
</feature>
<proteinExistence type="predicted"/>
<feature type="region of interest" description="Disordered" evidence="1">
    <location>
        <begin position="697"/>
        <end position="717"/>
    </location>
</feature>
<protein>
    <submittedName>
        <fullName evidence="4">Uncharacterized protein LOC108668466</fullName>
    </submittedName>
</protein>
<dbReference type="InterPro" id="IPR027417">
    <property type="entry name" value="P-loop_NTPase"/>
</dbReference>
<sequence>MKAQGSRSKIVHFEGCIESTAGVAALASAAVATASLLIRIETPLDLSPLLGKYTHLRVCTPVIHTSIQAMPLPVHPPPHLTLLGPFFRGRKAVVQTVRIFAPDNLRYDAISLINYRPTPGELFALTLDLSLAGIRTRFSEDMSSVSKHEISLNVGHLPHTDRIRLLQNKLVSEETSSSLFQAREMENLENMQARFWNAFGAFQLAPKFMAFIVDHCSPGKEKFKNFHEYLQALRHRALPKDEYEEWLHFAAPSVDDSSKWPFMSTSSLYNVLMALVRVREESDVVAEEPFALKPLSTNISRKDVSVQTNIIEEMSSVTDAAKIIPVIRSGTVMSAQTRNIDVDEEEEAQTMDSPSRQKILRNVTVEANDVSQLINAANLVNDIANDVAHKYSAMSNPLNFNKIISAVITMVIHAGVLCLLPESEINYQISHLKARFCQDGLENTVSNWCAFIAESRRETARRQWLREVPCVEWIFGVRVKQHALCHSTKLKPMHPKNRNDISYKDMFRCFGRVIVVSGVAGAGKSTLLTSIVQDFCKQQLHGTKSDYLQEFGYLLRIDARDLQSKTLGESVLFTLTGKSDPSEAIDCLRALLRLDTLFLVDNVDEANDISGAALLELIDKIWLGNSRVVVTCHPSSVAWLTNTLTEHQTSFAEYTILPLTKLREKLRFLEKYGQCVCFIGNDPPNMSEVSSRKIPETQKCSTSQKTPPHPTFPETELSRASSTAQLVKSCFRALPKDVRAGFTEPMFLVLFWHFVWHRPSKAENWKSFADVTNDMLLLFSATAAEENIRTSSCCQQSESLSLLSDLGARALSLLRSERTSFSVGHLPQSEFEVVDHLTNRITADMICSGVLRNTCIFNCTRMGPNHHCFPHVSLTEHLAARHVLHRLSESGASLIDILEGSPTDNGRYLGMLPLLMEDMAKMRPNLLEERWPELRDALHAGGATYQHWQELMWRCGDVLCVVRHAAQLTYEAGGDWDLETGRHVAIARQMLPHVCPPTLRVWMSPQELREAQWQDLLQRHEGKLELSLMFRGNSCPDDDLLAPLLNAKCQLTWFSGCLSSEVSIEALSSVAASAQLEITLQRPLDLSPLSGKCSWVCVRTGIFSSDWTAPAVAPPSDTMAEAVARLPISLWVRGATQGSCQAVLQTILFLSTAAGNRLEQLVLVSPTLEERELQQLLLCLWQVRLRAGPCRNPTEDFMEVRSGDPTSVLKRVNTEVHTEDTQGSPTEGPIESPTENAMGLPSHYDRTGSLVWLFINSQPPKDHEGE</sequence>
<organism evidence="3 4">
    <name type="scientific">Hyalella azteca</name>
    <name type="common">Amphipod</name>
    <dbReference type="NCBI Taxonomy" id="294128"/>
    <lineage>
        <taxon>Eukaryota</taxon>
        <taxon>Metazoa</taxon>
        <taxon>Ecdysozoa</taxon>
        <taxon>Arthropoda</taxon>
        <taxon>Crustacea</taxon>
        <taxon>Multicrustacea</taxon>
        <taxon>Malacostraca</taxon>
        <taxon>Eumalacostraca</taxon>
        <taxon>Peracarida</taxon>
        <taxon>Amphipoda</taxon>
        <taxon>Senticaudata</taxon>
        <taxon>Talitrida</taxon>
        <taxon>Talitroidea</taxon>
        <taxon>Hyalellidae</taxon>
        <taxon>Hyalella</taxon>
    </lineage>
</organism>
<dbReference type="Pfam" id="PF05729">
    <property type="entry name" value="NACHT"/>
    <property type="match status" value="1"/>
</dbReference>
<dbReference type="OrthoDB" id="6365475at2759"/>
<dbReference type="RefSeq" id="XP_018011182.1">
    <property type="nucleotide sequence ID" value="XM_018155693.2"/>
</dbReference>
<dbReference type="GeneID" id="108668466"/>